<organism evidence="1">
    <name type="scientific">Rhizophora mucronata</name>
    <name type="common">Asiatic mangrove</name>
    <dbReference type="NCBI Taxonomy" id="61149"/>
    <lineage>
        <taxon>Eukaryota</taxon>
        <taxon>Viridiplantae</taxon>
        <taxon>Streptophyta</taxon>
        <taxon>Embryophyta</taxon>
        <taxon>Tracheophyta</taxon>
        <taxon>Spermatophyta</taxon>
        <taxon>Magnoliopsida</taxon>
        <taxon>eudicotyledons</taxon>
        <taxon>Gunneridae</taxon>
        <taxon>Pentapetalae</taxon>
        <taxon>rosids</taxon>
        <taxon>fabids</taxon>
        <taxon>Malpighiales</taxon>
        <taxon>Rhizophoraceae</taxon>
        <taxon>Rhizophora</taxon>
    </lineage>
</organism>
<name>A0A2P2P0G7_RHIMU</name>
<reference evidence="1" key="1">
    <citation type="submission" date="2018-02" db="EMBL/GenBank/DDBJ databases">
        <title>Rhizophora mucronata_Transcriptome.</title>
        <authorList>
            <person name="Meera S.P."/>
            <person name="Sreeshan A."/>
            <person name="Augustine A."/>
        </authorList>
    </citation>
    <scope>NUCLEOTIDE SEQUENCE</scope>
    <source>
        <tissue evidence="1">Leaf</tissue>
    </source>
</reference>
<evidence type="ECO:0000313" key="1">
    <source>
        <dbReference type="EMBL" id="MBX48245.1"/>
    </source>
</evidence>
<dbReference type="EMBL" id="GGEC01067761">
    <property type="protein sequence ID" value="MBX48245.1"/>
    <property type="molecule type" value="Transcribed_RNA"/>
</dbReference>
<proteinExistence type="predicted"/>
<sequence>MLPRKQTWLKQ</sequence>
<accession>A0A2P2P0G7</accession>
<protein>
    <submittedName>
        <fullName evidence="1">Uncharacterized protein</fullName>
    </submittedName>
</protein>